<sequence length="203" mass="22298">MEDSQVTLRGDEVLISVSRNETGGKWQPLHRTSVMYQSIPLTQRQALSPHPPWSQNHGSTIGATDRETEIGGFGVDSAAPSWSAAQWGGTEEIVDKSVNSYELPEVKLFRIGTDTHLRQYVEKADIKHTQDNDGQLPRMTTRQTTTAATTAVPSEDIPSRMAHLEAQIQEVKDLLVILTAAQTRIPSTVPVDATIPTVEATEQ</sequence>
<name>A0A176ZW66_9PEZI</name>
<organism evidence="1">
    <name type="scientific">Pseudogymnoascus destructans</name>
    <dbReference type="NCBI Taxonomy" id="655981"/>
    <lineage>
        <taxon>Eukaryota</taxon>
        <taxon>Fungi</taxon>
        <taxon>Dikarya</taxon>
        <taxon>Ascomycota</taxon>
        <taxon>Pezizomycotina</taxon>
        <taxon>Leotiomycetes</taxon>
        <taxon>Thelebolales</taxon>
        <taxon>Thelebolaceae</taxon>
        <taxon>Pseudogymnoascus</taxon>
    </lineage>
</organism>
<dbReference type="RefSeq" id="XP_024319533.1">
    <property type="nucleotide sequence ID" value="XM_024472923.1"/>
</dbReference>
<gene>
    <name evidence="1" type="ORF">VC83_09509</name>
</gene>
<reference evidence="1" key="1">
    <citation type="submission" date="2016-03" db="EMBL/GenBank/DDBJ databases">
        <title>Updated assembly of Pseudogymnoascus destructans, the fungus causing white-nose syndrome of bats.</title>
        <authorList>
            <person name="Palmer J.M."/>
            <person name="Drees K.P."/>
            <person name="Foster J.T."/>
            <person name="Lindner D.L."/>
        </authorList>
    </citation>
    <scope>NUCLEOTIDE SEQUENCE [LARGE SCALE GENOMIC DNA]</scope>
    <source>
        <strain evidence="1">20631-21</strain>
    </source>
</reference>
<dbReference type="VEuPathDB" id="FungiDB:GMDG_03689"/>
<dbReference type="AlphaFoldDB" id="A0A176ZW66"/>
<dbReference type="Proteomes" id="UP000077154">
    <property type="component" value="Unassembled WGS sequence"/>
</dbReference>
<dbReference type="GeneID" id="36292540"/>
<proteinExistence type="predicted"/>
<accession>A0A176ZW66</accession>
<evidence type="ECO:0000313" key="1">
    <source>
        <dbReference type="EMBL" id="OAF54226.1"/>
    </source>
</evidence>
<protein>
    <submittedName>
        <fullName evidence="1">Uncharacterized protein</fullName>
    </submittedName>
</protein>
<dbReference type="EMBL" id="KV441440">
    <property type="protein sequence ID" value="OAF54226.1"/>
    <property type="molecule type" value="Genomic_DNA"/>
</dbReference>